<dbReference type="GO" id="GO:0032044">
    <property type="term" value="C:DSIF complex"/>
    <property type="evidence" value="ECO:0007669"/>
    <property type="project" value="TreeGrafter"/>
</dbReference>
<dbReference type="Gene3D" id="2.30.30.30">
    <property type="match status" value="1"/>
</dbReference>
<dbReference type="GO" id="GO:0032784">
    <property type="term" value="P:regulation of DNA-templated transcription elongation"/>
    <property type="evidence" value="ECO:0007669"/>
    <property type="project" value="InterPro"/>
</dbReference>
<dbReference type="Pfam" id="PF11942">
    <property type="entry name" value="Spt5_N"/>
    <property type="match status" value="1"/>
</dbReference>
<dbReference type="InterPro" id="IPR022581">
    <property type="entry name" value="Spt5_N"/>
</dbReference>
<dbReference type="InterPro" id="IPR041973">
    <property type="entry name" value="KOW_Spt5_1"/>
</dbReference>
<comment type="caution">
    <text evidence="3">The sequence shown here is derived from an EMBL/GenBank/DDBJ whole genome shotgun (WGS) entry which is preliminary data.</text>
</comment>
<dbReference type="GO" id="GO:0006368">
    <property type="term" value="P:transcription elongation by RNA polymerase II"/>
    <property type="evidence" value="ECO:0007669"/>
    <property type="project" value="TreeGrafter"/>
</dbReference>
<feature type="domain" description="KOW" evidence="2">
    <location>
        <begin position="484"/>
        <end position="511"/>
    </location>
</feature>
<feature type="region of interest" description="Disordered" evidence="1">
    <location>
        <begin position="737"/>
        <end position="765"/>
    </location>
</feature>
<dbReference type="InterPro" id="IPR008991">
    <property type="entry name" value="Translation_prot_SH3-like_sf"/>
</dbReference>
<dbReference type="EMBL" id="JANAWD010000879">
    <property type="protein sequence ID" value="KAJ3475305.1"/>
    <property type="molecule type" value="Genomic_DNA"/>
</dbReference>
<dbReference type="PANTHER" id="PTHR11125:SF7">
    <property type="entry name" value="TRANSCRIPTION ELONGATION FACTOR SPT5"/>
    <property type="match status" value="1"/>
</dbReference>
<dbReference type="GO" id="GO:0006357">
    <property type="term" value="P:regulation of transcription by RNA polymerase II"/>
    <property type="evidence" value="ECO:0007669"/>
    <property type="project" value="InterPro"/>
</dbReference>
<dbReference type="InterPro" id="IPR014722">
    <property type="entry name" value="Rib_uL2_dom2"/>
</dbReference>
<dbReference type="Proteomes" id="UP001212997">
    <property type="component" value="Unassembled WGS sequence"/>
</dbReference>
<feature type="domain" description="KOW" evidence="2">
    <location>
        <begin position="198"/>
        <end position="225"/>
    </location>
</feature>
<dbReference type="InterPro" id="IPR005824">
    <property type="entry name" value="KOW"/>
</dbReference>
<protein>
    <recommendedName>
        <fullName evidence="2">KOW domain-containing protein</fullName>
    </recommendedName>
</protein>
<feature type="domain" description="KOW" evidence="2">
    <location>
        <begin position="649"/>
        <end position="676"/>
    </location>
</feature>
<feature type="domain" description="KOW" evidence="2">
    <location>
        <begin position="341"/>
        <end position="368"/>
    </location>
</feature>
<dbReference type="Gene3D" id="3.30.70.940">
    <property type="entry name" value="NusG, N-terminal domain"/>
    <property type="match status" value="1"/>
</dbReference>
<dbReference type="SUPFAM" id="SSF50104">
    <property type="entry name" value="Translation proteins SH3-like domain"/>
    <property type="match status" value="1"/>
</dbReference>
<feature type="domain" description="KOW" evidence="2">
    <location>
        <begin position="397"/>
        <end position="424"/>
    </location>
</feature>
<evidence type="ECO:0000259" key="2">
    <source>
        <dbReference type="SMART" id="SM00739"/>
    </source>
</evidence>
<dbReference type="AlphaFoldDB" id="A0AAD5UQZ6"/>
<dbReference type="GO" id="GO:0003729">
    <property type="term" value="F:mRNA binding"/>
    <property type="evidence" value="ECO:0007669"/>
    <property type="project" value="TreeGrafter"/>
</dbReference>
<dbReference type="InterPro" id="IPR036735">
    <property type="entry name" value="NGN_dom_sf"/>
</dbReference>
<dbReference type="CDD" id="cd06081">
    <property type="entry name" value="KOW_Spt5_1"/>
    <property type="match status" value="1"/>
</dbReference>
<dbReference type="InterPro" id="IPR039659">
    <property type="entry name" value="SPT5"/>
</dbReference>
<evidence type="ECO:0000256" key="1">
    <source>
        <dbReference type="SAM" id="MobiDB-lite"/>
    </source>
</evidence>
<sequence>MSGRWDGVHKGIYSHPFLDLEAMADDEEELDEEMEDELVTVQFVPPEALFLDDSESAGNRSVSNNFVLGSSVPAEHNLDNEEEIARELRRRYASRTTTLFPLRQEAMFSLAVKPNHEKDAVNELERIIAHRRKNLKDVSFFSAASYEQYPGQVFVWAKGAQELKSIARSISYMMHWKITHIGYSEWLRLFAILDDHFRIPVPSWVRVKRGLYRGDLAILERSYSNNACDILLVPRVFLNGRKRPKPSIFLLEAAIRHWGERSIKQDPSEPNVFIARKMQIKAGLLSRFVSSFSVTTSLPKDIDELSPFMARDAAATLGNAELTTFLSKTIEDIKAADLTTVFRARDHVRIAAGPFSTMVGVIQDVNGAHASITLENFLPNERIPRVAIVPLSDLRRVFREGDIIRVISGIQKGRKGPLVGVYGNILTFLDVDVQQHSSEDGSTSTCDTPAVPPEVSIFAYQAEFYSAEISWSNGPISKDKFEFPSTIGQRVEVVAGLYTGSRGYVEGWELRGRSIRVNLYFRSTPQRREYGLQSHNPVAAAGKIIIPPDFVRRCLVNGDVVLKKGLPNARFIICSQESRADEKDPPEGTNVAGPKVESEYVVRATYDPVKKEWVPPHDDTSFALVPRRDLIMTETIHDPILALQAGHVWFRENMDVVVIHGPRKGYRGRVRKVLKIHVEIELQATQQVHKYKPEQLARTIHDHIIRRPTPTTSPIGLLDPKAEDALDNSLDATELCRTPLTIPTNEGPTDPARDPHSKNPKRPTCPGSAGSVFLLSPPFPDLLNHVGMMFKIQNSCGWFMDGKYEGNLVRTVPADRRRGRRAAGVNEVLVYLNHRPSSASSISVQCLTPAHAGPGDAGIIISGELAGVLVDVLDDTFVDGTVHVLTRKLPVRQFRMQRSNLLRLWVY</sequence>
<name>A0AAD5UQZ6_9APHY</name>
<dbReference type="PANTHER" id="PTHR11125">
    <property type="entry name" value="SUPPRESSOR OF TY 5"/>
    <property type="match status" value="1"/>
</dbReference>
<keyword evidence="4" id="KW-1185">Reference proteome</keyword>
<reference evidence="3" key="1">
    <citation type="submission" date="2022-07" db="EMBL/GenBank/DDBJ databases">
        <title>Genome Sequence of Physisporinus lineatus.</title>
        <authorList>
            <person name="Buettner E."/>
        </authorList>
    </citation>
    <scope>NUCLEOTIDE SEQUENCE</scope>
    <source>
        <strain evidence="3">VT162</strain>
    </source>
</reference>
<evidence type="ECO:0000313" key="4">
    <source>
        <dbReference type="Proteomes" id="UP001212997"/>
    </source>
</evidence>
<organism evidence="3 4">
    <name type="scientific">Meripilus lineatus</name>
    <dbReference type="NCBI Taxonomy" id="2056292"/>
    <lineage>
        <taxon>Eukaryota</taxon>
        <taxon>Fungi</taxon>
        <taxon>Dikarya</taxon>
        <taxon>Basidiomycota</taxon>
        <taxon>Agaricomycotina</taxon>
        <taxon>Agaricomycetes</taxon>
        <taxon>Polyporales</taxon>
        <taxon>Meripilaceae</taxon>
        <taxon>Meripilus</taxon>
    </lineage>
</organism>
<gene>
    <name evidence="3" type="ORF">NLI96_g11924</name>
</gene>
<dbReference type="SMART" id="SM00739">
    <property type="entry name" value="KOW"/>
    <property type="match status" value="5"/>
</dbReference>
<evidence type="ECO:0000313" key="3">
    <source>
        <dbReference type="EMBL" id="KAJ3475305.1"/>
    </source>
</evidence>
<accession>A0AAD5UQZ6</accession>
<proteinExistence type="predicted"/>